<dbReference type="PANTHER" id="PTHR12526:SF630">
    <property type="entry name" value="GLYCOSYLTRANSFERASE"/>
    <property type="match status" value="1"/>
</dbReference>
<dbReference type="RefSeq" id="WP_336613363.1">
    <property type="nucleotide sequence ID" value="NZ_JADBHS010000003.1"/>
</dbReference>
<accession>A0ABD4JGN3</accession>
<gene>
    <name evidence="3" type="ORF">CCAL12919_02040</name>
</gene>
<protein>
    <submittedName>
        <fullName evidence="3">Glycosyltransferase</fullName>
    </submittedName>
</protein>
<dbReference type="Pfam" id="PF00534">
    <property type="entry name" value="Glycos_transf_1"/>
    <property type="match status" value="1"/>
</dbReference>
<dbReference type="EMBL" id="JADBHS010000003">
    <property type="protein sequence ID" value="MBE2985919.1"/>
    <property type="molecule type" value="Genomic_DNA"/>
</dbReference>
<evidence type="ECO:0000313" key="4">
    <source>
        <dbReference type="Proteomes" id="UP001318760"/>
    </source>
</evidence>
<dbReference type="PANTHER" id="PTHR12526">
    <property type="entry name" value="GLYCOSYLTRANSFERASE"/>
    <property type="match status" value="1"/>
</dbReference>
<dbReference type="Proteomes" id="UP001318760">
    <property type="component" value="Unassembled WGS sequence"/>
</dbReference>
<comment type="caution">
    <text evidence="3">The sequence shown here is derived from an EMBL/GenBank/DDBJ whole genome shotgun (WGS) entry which is preliminary data.</text>
</comment>
<dbReference type="InterPro" id="IPR001296">
    <property type="entry name" value="Glyco_trans_1"/>
</dbReference>
<dbReference type="Gene3D" id="3.40.50.2000">
    <property type="entry name" value="Glycogen Phosphorylase B"/>
    <property type="match status" value="2"/>
</dbReference>
<dbReference type="AlphaFoldDB" id="A0ABD4JGN3"/>
<feature type="domain" description="Glycosyl transferase family 1" evidence="1">
    <location>
        <begin position="156"/>
        <end position="293"/>
    </location>
</feature>
<sequence length="327" mass="37623">MKILHTLHWVQFAGTEKVCVDICNEMSKDNEVFLLTQKKIKPYINDSVNLVEFDFEQNRYNPLFLYKTAQILKQISPDVIHCHNTKELEIMYNARLFMSKKIPIIATKHTLKAKKRYEKADLCVAILEDTKEILKENSIIIKNGMYEKKTNPMLKLDTFHIVSAARLDPVKGMQTIIKAVSLLDFDFKFSIFGQGEQRAELEKQISDLGLENKVSIVGFVDNLQDYLASCDIQIIASVFEPYGLTAIDGIYYSPLLISTKTGICAQILPDELIFKNTAESLADKLTEIYNNYNHFVDVFAKVKARKDEYSIEKMVQKYMDAYRGLIK</sequence>
<dbReference type="Pfam" id="PF13439">
    <property type="entry name" value="Glyco_transf_4"/>
    <property type="match status" value="1"/>
</dbReference>
<evidence type="ECO:0000313" key="3">
    <source>
        <dbReference type="EMBL" id="MBE2985919.1"/>
    </source>
</evidence>
<dbReference type="SUPFAM" id="SSF53756">
    <property type="entry name" value="UDP-Glycosyltransferase/glycogen phosphorylase"/>
    <property type="match status" value="1"/>
</dbReference>
<reference evidence="3 4" key="1">
    <citation type="submission" date="2020-10" db="EMBL/GenBank/DDBJ databases">
        <title>Campylobacter californiensis sp. nov. isolated from cattle and feral swine in California.</title>
        <authorList>
            <person name="Miller W.G."/>
        </authorList>
    </citation>
    <scope>NUCLEOTIDE SEQUENCE [LARGE SCALE GENOMIC DNA]</scope>
    <source>
        <strain evidence="3 4">RM12919</strain>
    </source>
</reference>
<name>A0ABD4JGN3_9BACT</name>
<evidence type="ECO:0000259" key="1">
    <source>
        <dbReference type="Pfam" id="PF00534"/>
    </source>
</evidence>
<organism evidence="3 4">
    <name type="scientific">Campylobacter californiensis</name>
    <dbReference type="NCBI Taxonomy" id="1032243"/>
    <lineage>
        <taxon>Bacteria</taxon>
        <taxon>Pseudomonadati</taxon>
        <taxon>Campylobacterota</taxon>
        <taxon>Epsilonproteobacteria</taxon>
        <taxon>Campylobacterales</taxon>
        <taxon>Campylobacteraceae</taxon>
        <taxon>Campylobacter</taxon>
    </lineage>
</organism>
<dbReference type="GO" id="GO:0016757">
    <property type="term" value="F:glycosyltransferase activity"/>
    <property type="evidence" value="ECO:0007669"/>
    <property type="project" value="UniProtKB-ARBA"/>
</dbReference>
<proteinExistence type="predicted"/>
<dbReference type="InterPro" id="IPR028098">
    <property type="entry name" value="Glyco_trans_4-like_N"/>
</dbReference>
<feature type="domain" description="Glycosyltransferase subfamily 4-like N-terminal" evidence="2">
    <location>
        <begin position="14"/>
        <end position="136"/>
    </location>
</feature>
<evidence type="ECO:0000259" key="2">
    <source>
        <dbReference type="Pfam" id="PF13439"/>
    </source>
</evidence>